<name>A0A1E4SLL0_9ASCO</name>
<gene>
    <name evidence="4" type="ORF">CANTADRAFT_339475</name>
</gene>
<dbReference type="InterPro" id="IPR051695">
    <property type="entry name" value="Phosphoglycerate_Mutase"/>
</dbReference>
<dbReference type="PANTHER" id="PTHR46517">
    <property type="entry name" value="FRUCTOSE-2,6-BISPHOSPHATASE TIGAR"/>
    <property type="match status" value="1"/>
</dbReference>
<protein>
    <submittedName>
        <fullName evidence="4">Phosphoglycerate mutase-like protein</fullName>
    </submittedName>
</protein>
<dbReference type="PANTHER" id="PTHR46517:SF1">
    <property type="entry name" value="FRUCTOSE-2,6-BISPHOSPHATASE TIGAR"/>
    <property type="match status" value="1"/>
</dbReference>
<dbReference type="GeneID" id="30982695"/>
<dbReference type="SUPFAM" id="SSF53254">
    <property type="entry name" value="Phosphoglycerate mutase-like"/>
    <property type="match status" value="1"/>
</dbReference>
<dbReference type="Gene3D" id="3.40.50.1240">
    <property type="entry name" value="Phosphoglycerate mutase-like"/>
    <property type="match status" value="1"/>
</dbReference>
<feature type="binding site" evidence="3">
    <location>
        <position position="70"/>
    </location>
    <ligand>
        <name>substrate</name>
    </ligand>
</feature>
<dbReference type="GO" id="GO:0004331">
    <property type="term" value="F:fructose-2,6-bisphosphate 2-phosphatase activity"/>
    <property type="evidence" value="ECO:0007669"/>
    <property type="project" value="TreeGrafter"/>
</dbReference>
<dbReference type="RefSeq" id="XP_020065527.1">
    <property type="nucleotide sequence ID" value="XM_020208558.1"/>
</dbReference>
<dbReference type="InterPro" id="IPR001345">
    <property type="entry name" value="PG/BPGM_mutase_AS"/>
</dbReference>
<evidence type="ECO:0000313" key="5">
    <source>
        <dbReference type="Proteomes" id="UP000094285"/>
    </source>
</evidence>
<dbReference type="InterPro" id="IPR029033">
    <property type="entry name" value="His_PPase_superfam"/>
</dbReference>
<dbReference type="GO" id="GO:0005829">
    <property type="term" value="C:cytosol"/>
    <property type="evidence" value="ECO:0007669"/>
    <property type="project" value="TreeGrafter"/>
</dbReference>
<dbReference type="InterPro" id="IPR013078">
    <property type="entry name" value="His_Pase_superF_clade-1"/>
</dbReference>
<dbReference type="SMART" id="SM00855">
    <property type="entry name" value="PGAM"/>
    <property type="match status" value="1"/>
</dbReference>
<dbReference type="EMBL" id="KV453911">
    <property type="protein sequence ID" value="ODV80405.1"/>
    <property type="molecule type" value="Genomic_DNA"/>
</dbReference>
<dbReference type="AlphaFoldDB" id="A0A1E4SLL0"/>
<dbReference type="Proteomes" id="UP000094285">
    <property type="component" value="Unassembled WGS sequence"/>
</dbReference>
<dbReference type="GO" id="GO:0043456">
    <property type="term" value="P:regulation of pentose-phosphate shunt"/>
    <property type="evidence" value="ECO:0007669"/>
    <property type="project" value="TreeGrafter"/>
</dbReference>
<feature type="active site" description="Proton donor/acceptor" evidence="2">
    <location>
        <position position="95"/>
    </location>
</feature>
<dbReference type="OrthoDB" id="354304at2759"/>
<feature type="binding site" evidence="3">
    <location>
        <begin position="20"/>
        <end position="27"/>
    </location>
    <ligand>
        <name>substrate</name>
    </ligand>
</feature>
<evidence type="ECO:0000256" key="2">
    <source>
        <dbReference type="PIRSR" id="PIRSR613078-1"/>
    </source>
</evidence>
<evidence type="ECO:0000256" key="1">
    <source>
        <dbReference type="ARBA" id="ARBA00022801"/>
    </source>
</evidence>
<feature type="active site" description="Tele-phosphohistidine intermediate" evidence="2">
    <location>
        <position position="21"/>
    </location>
</feature>
<dbReference type="GO" id="GO:0045820">
    <property type="term" value="P:negative regulation of glycolytic process"/>
    <property type="evidence" value="ECO:0007669"/>
    <property type="project" value="TreeGrafter"/>
</dbReference>
<sequence>MTIPVASNTDPKVLRVFVVRHGQTDHNVQKILQGHKDIDINERGASQAVLVGKVFASIPLDDIVSSDLVRCKNTVSEIAKFHPEVETAYTYNFRERNMGPVEGMYLTEAKEKYGDNYRNMGEQPKEFRERVESEWLKVVAKNNDSTNIVLCTHGGVISMWANYLYREKGFKSRVNEEKLKFPFNTSITVIDVHKGTGEGWIQDFGSTEHLGGHFEVKDQEIR</sequence>
<dbReference type="STRING" id="984487.A0A1E4SLL0"/>
<evidence type="ECO:0000313" key="4">
    <source>
        <dbReference type="EMBL" id="ODV80405.1"/>
    </source>
</evidence>
<proteinExistence type="predicted"/>
<dbReference type="Pfam" id="PF00300">
    <property type="entry name" value="His_Phos_1"/>
    <property type="match status" value="1"/>
</dbReference>
<reference evidence="5" key="1">
    <citation type="submission" date="2016-05" db="EMBL/GenBank/DDBJ databases">
        <title>Comparative genomics of biotechnologically important yeasts.</title>
        <authorList>
            <consortium name="DOE Joint Genome Institute"/>
            <person name="Riley R."/>
            <person name="Haridas S."/>
            <person name="Wolfe K.H."/>
            <person name="Lopes M.R."/>
            <person name="Hittinger C.T."/>
            <person name="Goker M."/>
            <person name="Salamov A."/>
            <person name="Wisecaver J."/>
            <person name="Long T.M."/>
            <person name="Aerts A.L."/>
            <person name="Barry K."/>
            <person name="Choi C."/>
            <person name="Clum A."/>
            <person name="Coughlan A.Y."/>
            <person name="Deshpande S."/>
            <person name="Douglass A.P."/>
            <person name="Hanson S.J."/>
            <person name="Klenk H.-P."/>
            <person name="Labutti K."/>
            <person name="Lapidus A."/>
            <person name="Lindquist E."/>
            <person name="Lipzen A."/>
            <person name="Meier-Kolthoff J.P."/>
            <person name="Ohm R.A."/>
            <person name="Otillar R.P."/>
            <person name="Pangilinan J."/>
            <person name="Peng Y."/>
            <person name="Rokas A."/>
            <person name="Rosa C.A."/>
            <person name="Scheuner C."/>
            <person name="Sibirny A.A."/>
            <person name="Slot J.C."/>
            <person name="Stielow J.B."/>
            <person name="Sun H."/>
            <person name="Kurtzman C.P."/>
            <person name="Blackwell M."/>
            <person name="Grigoriev I.V."/>
            <person name="Jeffries T.W."/>
        </authorList>
    </citation>
    <scope>NUCLEOTIDE SEQUENCE [LARGE SCALE GENOMIC DNA]</scope>
    <source>
        <strain evidence="5">NRRL Y-17324</strain>
    </source>
</reference>
<accession>A0A1E4SLL0</accession>
<dbReference type="PROSITE" id="PS00175">
    <property type="entry name" value="PG_MUTASE"/>
    <property type="match status" value="1"/>
</dbReference>
<evidence type="ECO:0000256" key="3">
    <source>
        <dbReference type="PIRSR" id="PIRSR613078-2"/>
    </source>
</evidence>
<dbReference type="CDD" id="cd07067">
    <property type="entry name" value="HP_PGM_like"/>
    <property type="match status" value="1"/>
</dbReference>
<keyword evidence="1" id="KW-0378">Hydrolase</keyword>
<organism evidence="4 5">
    <name type="scientific">Suhomyces tanzawaensis NRRL Y-17324</name>
    <dbReference type="NCBI Taxonomy" id="984487"/>
    <lineage>
        <taxon>Eukaryota</taxon>
        <taxon>Fungi</taxon>
        <taxon>Dikarya</taxon>
        <taxon>Ascomycota</taxon>
        <taxon>Saccharomycotina</taxon>
        <taxon>Pichiomycetes</taxon>
        <taxon>Debaryomycetaceae</taxon>
        <taxon>Suhomyces</taxon>
    </lineage>
</organism>
<keyword evidence="5" id="KW-1185">Reference proteome</keyword>